<reference evidence="2" key="1">
    <citation type="journal article" date="2014" name="Int. J. Syst. Evol. Microbiol.">
        <title>Complete genome sequence of Corynebacterium casei LMG S-19264T (=DSM 44701T), isolated from a smear-ripened cheese.</title>
        <authorList>
            <consortium name="US DOE Joint Genome Institute (JGI-PGF)"/>
            <person name="Walter F."/>
            <person name="Albersmeier A."/>
            <person name="Kalinowski J."/>
            <person name="Ruckert C."/>
        </authorList>
    </citation>
    <scope>NUCLEOTIDE SEQUENCE</scope>
    <source>
        <strain evidence="2">KCTC 42651</strain>
    </source>
</reference>
<feature type="domain" description="Dihydroneopterin aldolase/epimerase" evidence="1">
    <location>
        <begin position="39"/>
        <end position="149"/>
    </location>
</feature>
<dbReference type="InterPro" id="IPR043133">
    <property type="entry name" value="GTP-CH-I_C/QueF"/>
</dbReference>
<dbReference type="InterPro" id="IPR006157">
    <property type="entry name" value="FolB_dom"/>
</dbReference>
<dbReference type="EMBL" id="BMZS01000002">
    <property type="protein sequence ID" value="GHD43689.1"/>
    <property type="molecule type" value="Genomic_DNA"/>
</dbReference>
<dbReference type="NCBIfam" id="TIGR00526">
    <property type="entry name" value="folB_dom"/>
    <property type="match status" value="1"/>
</dbReference>
<reference evidence="2" key="2">
    <citation type="submission" date="2020-09" db="EMBL/GenBank/DDBJ databases">
        <authorList>
            <person name="Sun Q."/>
            <person name="Kim S."/>
        </authorList>
    </citation>
    <scope>NUCLEOTIDE SEQUENCE</scope>
    <source>
        <strain evidence="2">KCTC 42651</strain>
    </source>
</reference>
<keyword evidence="3" id="KW-1185">Reference proteome</keyword>
<evidence type="ECO:0000259" key="1">
    <source>
        <dbReference type="SMART" id="SM00905"/>
    </source>
</evidence>
<sequence>MAPDDGGRAYGGAADDRPSAAAGTAAAVDSGFVDELYVVRLRGLVVDFRIGVHPHELDAPQRVRIDTTVEVARPEGGFREDYRRVYCYERLAKGIRQLAAGGHIRLVETLADRIAELALVDPQARRAEVTVEKLDIFPDAEGAGVTVVRRRT</sequence>
<dbReference type="RefSeq" id="WP_189987847.1">
    <property type="nucleotide sequence ID" value="NZ_BMZS01000002.1"/>
</dbReference>
<dbReference type="SUPFAM" id="SSF55620">
    <property type="entry name" value="Tetrahydrobiopterin biosynthesis enzymes-like"/>
    <property type="match status" value="1"/>
</dbReference>
<name>A0A918XP48_9PROT</name>
<gene>
    <name evidence="2" type="ORF">GCM10017083_10150</name>
</gene>
<proteinExistence type="predicted"/>
<dbReference type="Pfam" id="PF02152">
    <property type="entry name" value="FolB"/>
    <property type="match status" value="1"/>
</dbReference>
<dbReference type="AlphaFoldDB" id="A0A918XP48"/>
<organism evidence="2 3">
    <name type="scientific">Thalassobaculum fulvum</name>
    <dbReference type="NCBI Taxonomy" id="1633335"/>
    <lineage>
        <taxon>Bacteria</taxon>
        <taxon>Pseudomonadati</taxon>
        <taxon>Pseudomonadota</taxon>
        <taxon>Alphaproteobacteria</taxon>
        <taxon>Rhodospirillales</taxon>
        <taxon>Thalassobaculaceae</taxon>
        <taxon>Thalassobaculum</taxon>
    </lineage>
</organism>
<evidence type="ECO:0000313" key="2">
    <source>
        <dbReference type="EMBL" id="GHD43689.1"/>
    </source>
</evidence>
<evidence type="ECO:0000313" key="3">
    <source>
        <dbReference type="Proteomes" id="UP000630353"/>
    </source>
</evidence>
<comment type="caution">
    <text evidence="2">The sequence shown here is derived from an EMBL/GenBank/DDBJ whole genome shotgun (WGS) entry which is preliminary data.</text>
</comment>
<dbReference type="Proteomes" id="UP000630353">
    <property type="component" value="Unassembled WGS sequence"/>
</dbReference>
<dbReference type="Gene3D" id="3.30.1130.10">
    <property type="match status" value="1"/>
</dbReference>
<protein>
    <recommendedName>
        <fullName evidence="1">Dihydroneopterin aldolase/epimerase domain-containing protein</fullName>
    </recommendedName>
</protein>
<dbReference type="GO" id="GO:0006760">
    <property type="term" value="P:folic acid-containing compound metabolic process"/>
    <property type="evidence" value="ECO:0007669"/>
    <property type="project" value="InterPro"/>
</dbReference>
<dbReference type="GO" id="GO:0004150">
    <property type="term" value="F:dihydroneopterin aldolase activity"/>
    <property type="evidence" value="ECO:0007669"/>
    <property type="project" value="InterPro"/>
</dbReference>
<dbReference type="SMART" id="SM00905">
    <property type="entry name" value="FolB"/>
    <property type="match status" value="1"/>
</dbReference>
<accession>A0A918XP48</accession>